<dbReference type="PROSITE" id="PS00018">
    <property type="entry name" value="EF_HAND_1"/>
    <property type="match status" value="5"/>
</dbReference>
<feature type="chain" id="PRO_5046913605" description="EF-hand domain-containing protein" evidence="2">
    <location>
        <begin position="23"/>
        <end position="267"/>
    </location>
</feature>
<evidence type="ECO:0000256" key="2">
    <source>
        <dbReference type="SAM" id="SignalP"/>
    </source>
</evidence>
<sequence length="267" mass="28729">MKRIITPVFASATLMAAVPAIAATDAESDMMAVCDGALMEADKNADGKMSGDEIDALANARFEQIDGNDDGSINREEFVSCMMGERKAEQEKAAAGETDGTYEVGKWSDLSDSDKMSAAEYGEVAEKAWSEGDEKMKNATARMDGSETESAEGFANAATQRFKSHDTNGDGVITQAEYERPATEAEFDEKALERQFDEKDADNSGAISPQEYRSAATWAHGAMGADKASEAAQGSDDKADDKDGDETMERDAETDGVSVVRYYILTY</sequence>
<dbReference type="Pfam" id="PF13202">
    <property type="entry name" value="EF-hand_5"/>
    <property type="match status" value="3"/>
</dbReference>
<dbReference type="SMART" id="SM00054">
    <property type="entry name" value="EFh"/>
    <property type="match status" value="3"/>
</dbReference>
<protein>
    <recommendedName>
        <fullName evidence="3">EF-hand domain-containing protein</fullName>
    </recommendedName>
</protein>
<evidence type="ECO:0000259" key="3">
    <source>
        <dbReference type="PROSITE" id="PS50222"/>
    </source>
</evidence>
<dbReference type="EMBL" id="JBIHMM010000001">
    <property type="protein sequence ID" value="MFH0253575.1"/>
    <property type="molecule type" value="Genomic_DNA"/>
</dbReference>
<keyword evidence="2" id="KW-0732">Signal</keyword>
<feature type="compositionally biased region" description="Basic and acidic residues" evidence="1">
    <location>
        <begin position="235"/>
        <end position="253"/>
    </location>
</feature>
<feature type="region of interest" description="Disordered" evidence="1">
    <location>
        <begin position="179"/>
        <end position="255"/>
    </location>
</feature>
<dbReference type="RefSeq" id="WP_377172800.1">
    <property type="nucleotide sequence ID" value="NZ_JBHTJC010000005.1"/>
</dbReference>
<organism evidence="4 5">
    <name type="scientific">Roseovarius aquimarinus</name>
    <dbReference type="NCBI Taxonomy" id="1229156"/>
    <lineage>
        <taxon>Bacteria</taxon>
        <taxon>Pseudomonadati</taxon>
        <taxon>Pseudomonadota</taxon>
        <taxon>Alphaproteobacteria</taxon>
        <taxon>Rhodobacterales</taxon>
        <taxon>Roseobacteraceae</taxon>
        <taxon>Roseovarius</taxon>
    </lineage>
</organism>
<gene>
    <name evidence="4" type="ORF">ACGRVM_06710</name>
</gene>
<feature type="domain" description="EF-hand" evidence="3">
    <location>
        <begin position="187"/>
        <end position="222"/>
    </location>
</feature>
<dbReference type="SUPFAM" id="SSF47473">
    <property type="entry name" value="EF-hand"/>
    <property type="match status" value="1"/>
</dbReference>
<dbReference type="InterPro" id="IPR018247">
    <property type="entry name" value="EF_Hand_1_Ca_BS"/>
</dbReference>
<comment type="caution">
    <text evidence="4">The sequence shown here is derived from an EMBL/GenBank/DDBJ whole genome shotgun (WGS) entry which is preliminary data.</text>
</comment>
<evidence type="ECO:0000256" key="1">
    <source>
        <dbReference type="SAM" id="MobiDB-lite"/>
    </source>
</evidence>
<accession>A0ABW7I6F0</accession>
<dbReference type="InterPro" id="IPR002048">
    <property type="entry name" value="EF_hand_dom"/>
</dbReference>
<dbReference type="Gene3D" id="1.10.238.10">
    <property type="entry name" value="EF-hand"/>
    <property type="match status" value="2"/>
</dbReference>
<reference evidence="4 5" key="1">
    <citation type="submission" date="2024-10" db="EMBL/GenBank/DDBJ databases">
        <authorList>
            <person name="Yang X.-N."/>
        </authorList>
    </citation>
    <scope>NUCLEOTIDE SEQUENCE [LARGE SCALE GENOMIC DNA]</scope>
    <source>
        <strain evidence="4 5">CAU 1059</strain>
    </source>
</reference>
<dbReference type="Proteomes" id="UP001607157">
    <property type="component" value="Unassembled WGS sequence"/>
</dbReference>
<name>A0ABW7I6F0_9RHOB</name>
<keyword evidence="5" id="KW-1185">Reference proteome</keyword>
<evidence type="ECO:0000313" key="5">
    <source>
        <dbReference type="Proteomes" id="UP001607157"/>
    </source>
</evidence>
<dbReference type="PROSITE" id="PS50222">
    <property type="entry name" value="EF_HAND_2"/>
    <property type="match status" value="2"/>
</dbReference>
<feature type="compositionally biased region" description="Basic and acidic residues" evidence="1">
    <location>
        <begin position="179"/>
        <end position="202"/>
    </location>
</feature>
<evidence type="ECO:0000313" key="4">
    <source>
        <dbReference type="EMBL" id="MFH0253575.1"/>
    </source>
</evidence>
<proteinExistence type="predicted"/>
<feature type="signal peptide" evidence="2">
    <location>
        <begin position="1"/>
        <end position="22"/>
    </location>
</feature>
<feature type="domain" description="EF-hand" evidence="3">
    <location>
        <begin position="53"/>
        <end position="88"/>
    </location>
</feature>
<dbReference type="InterPro" id="IPR011992">
    <property type="entry name" value="EF-hand-dom_pair"/>
</dbReference>